<evidence type="ECO:0000256" key="2">
    <source>
        <dbReference type="ARBA" id="ARBA00001946"/>
    </source>
</evidence>
<evidence type="ECO:0000256" key="4">
    <source>
        <dbReference type="ARBA" id="ARBA00008236"/>
    </source>
</evidence>
<dbReference type="EMBL" id="DVHL01000013">
    <property type="protein sequence ID" value="HIR65547.1"/>
    <property type="molecule type" value="Genomic_DNA"/>
</dbReference>
<dbReference type="PRINTS" id="PR00919">
    <property type="entry name" value="THERMOPTASE"/>
</dbReference>
<protein>
    <submittedName>
        <fullName evidence="10">Aminopeptidase</fullName>
    </submittedName>
</protein>
<dbReference type="Proteomes" id="UP000824200">
    <property type="component" value="Unassembled WGS sequence"/>
</dbReference>
<organism evidence="10 11">
    <name type="scientific">Candidatus Fimimonas gallinarum</name>
    <dbReference type="NCBI Taxonomy" id="2840821"/>
    <lineage>
        <taxon>Bacteria</taxon>
        <taxon>Pseudomonadati</taxon>
        <taxon>Myxococcota</taxon>
        <taxon>Myxococcia</taxon>
        <taxon>Myxococcales</taxon>
        <taxon>Cystobacterineae</taxon>
        <taxon>Myxococcaceae</taxon>
        <taxon>Myxococcaceae incertae sedis</taxon>
        <taxon>Candidatus Fimimonas</taxon>
    </lineage>
</organism>
<dbReference type="PANTHER" id="PTHR34448:SF3">
    <property type="entry name" value="AMINOPEPTIDASE AMPS"/>
    <property type="match status" value="1"/>
</dbReference>
<evidence type="ECO:0000256" key="1">
    <source>
        <dbReference type="ARBA" id="ARBA00001941"/>
    </source>
</evidence>
<comment type="cofactor">
    <cofactor evidence="2">
        <name>Mg(2+)</name>
        <dbReference type="ChEBI" id="CHEBI:18420"/>
    </cofactor>
</comment>
<evidence type="ECO:0000313" key="10">
    <source>
        <dbReference type="EMBL" id="HIR65547.1"/>
    </source>
</evidence>
<dbReference type="AlphaFoldDB" id="A0A9D1E2Y9"/>
<sequence>MLTNTQMEKFAELAVAVGANMQKGQKVVIRCDVKCSEFAHLIAEKAYQLGADKVIMQWGDEDLGRLNMLYASKETLCDIPQYQVDEMQYFIDNKCCLISIAAGNPNIYKGCDADKLAAYQLAFSKARQAFRDATMSNYLRWTIVSVPTPAWAKQVFPDLPEQQAMDKMWDAIGHIMRLDTPDPVAAWKAHIAKLHKRAEFLNKHNFEYIHMKNSCGTDIKIGLATGHQWIAAEEEGQDGIAFTANMPTEEIFTAPHNKKINGTVVNALPLVNNGNVIDKFKITFTDGKVTDYSAEVGYDALKNLLSSDEGVLSLGEIALIGKNSPIAESGILFFNTLFDENASCHLAFGASYPTTVKDGNSLTEEQRASLGMNSSLQHVDFMVGTKDIDIDGIGYDGKVTALFRDGEWVI</sequence>
<dbReference type="PANTHER" id="PTHR34448">
    <property type="entry name" value="AMINOPEPTIDASE"/>
    <property type="match status" value="1"/>
</dbReference>
<dbReference type="SUPFAM" id="SSF144052">
    <property type="entry name" value="Thermophilic metalloprotease-like"/>
    <property type="match status" value="1"/>
</dbReference>
<evidence type="ECO:0000256" key="7">
    <source>
        <dbReference type="ARBA" id="ARBA00022723"/>
    </source>
</evidence>
<comment type="similarity">
    <text evidence="4">Belongs to the peptidase M29 family.</text>
</comment>
<keyword evidence="6" id="KW-0645">Protease</keyword>
<dbReference type="GO" id="GO:0006508">
    <property type="term" value="P:proteolysis"/>
    <property type="evidence" value="ECO:0007669"/>
    <property type="project" value="UniProtKB-KW"/>
</dbReference>
<name>A0A9D1E2Y9_9BACT</name>
<evidence type="ECO:0000256" key="3">
    <source>
        <dbReference type="ARBA" id="ARBA00001947"/>
    </source>
</evidence>
<evidence type="ECO:0000256" key="6">
    <source>
        <dbReference type="ARBA" id="ARBA00022670"/>
    </source>
</evidence>
<comment type="cofactor">
    <cofactor evidence="3">
        <name>Zn(2+)</name>
        <dbReference type="ChEBI" id="CHEBI:29105"/>
    </cofactor>
</comment>
<evidence type="ECO:0000256" key="9">
    <source>
        <dbReference type="ARBA" id="ARBA00023049"/>
    </source>
</evidence>
<comment type="cofactor">
    <cofactor evidence="1">
        <name>Co(2+)</name>
        <dbReference type="ChEBI" id="CHEBI:48828"/>
    </cofactor>
</comment>
<accession>A0A9D1E2Y9</accession>
<dbReference type="GO" id="GO:0008237">
    <property type="term" value="F:metallopeptidase activity"/>
    <property type="evidence" value="ECO:0007669"/>
    <property type="project" value="UniProtKB-KW"/>
</dbReference>
<comment type="caution">
    <text evidence="10">The sequence shown here is derived from an EMBL/GenBank/DDBJ whole genome shotgun (WGS) entry which is preliminary data.</text>
</comment>
<reference evidence="10" key="2">
    <citation type="journal article" date="2021" name="PeerJ">
        <title>Extensive microbial diversity within the chicken gut microbiome revealed by metagenomics and culture.</title>
        <authorList>
            <person name="Gilroy R."/>
            <person name="Ravi A."/>
            <person name="Getino M."/>
            <person name="Pursley I."/>
            <person name="Horton D.L."/>
            <person name="Alikhan N.F."/>
            <person name="Baker D."/>
            <person name="Gharbi K."/>
            <person name="Hall N."/>
            <person name="Watson M."/>
            <person name="Adriaenssens E.M."/>
            <person name="Foster-Nyarko E."/>
            <person name="Jarju S."/>
            <person name="Secka A."/>
            <person name="Antonio M."/>
            <person name="Oren A."/>
            <person name="Chaudhuri R.R."/>
            <person name="La Ragione R."/>
            <person name="Hildebrand F."/>
            <person name="Pallen M.J."/>
        </authorList>
    </citation>
    <scope>NUCLEOTIDE SEQUENCE</scope>
    <source>
        <strain evidence="10">CHK121-14286</strain>
    </source>
</reference>
<dbReference type="InterPro" id="IPR000787">
    <property type="entry name" value="Peptidase_M29"/>
</dbReference>
<proteinExistence type="inferred from homology"/>
<evidence type="ECO:0000256" key="8">
    <source>
        <dbReference type="ARBA" id="ARBA00022801"/>
    </source>
</evidence>
<keyword evidence="5 10" id="KW-0031">Aminopeptidase</keyword>
<dbReference type="GO" id="GO:0046872">
    <property type="term" value="F:metal ion binding"/>
    <property type="evidence" value="ECO:0007669"/>
    <property type="project" value="UniProtKB-KW"/>
</dbReference>
<evidence type="ECO:0000256" key="5">
    <source>
        <dbReference type="ARBA" id="ARBA00022438"/>
    </source>
</evidence>
<gene>
    <name evidence="10" type="ORF">IAC95_01490</name>
</gene>
<keyword evidence="9" id="KW-0482">Metalloprotease</keyword>
<dbReference type="InterPro" id="IPR035097">
    <property type="entry name" value="M29_N-terminal"/>
</dbReference>
<reference evidence="10" key="1">
    <citation type="submission" date="2020-10" db="EMBL/GenBank/DDBJ databases">
        <authorList>
            <person name="Gilroy R."/>
        </authorList>
    </citation>
    <scope>NUCLEOTIDE SEQUENCE</scope>
    <source>
        <strain evidence="10">CHK121-14286</strain>
    </source>
</reference>
<dbReference type="InterPro" id="IPR052170">
    <property type="entry name" value="M29_Exopeptidase"/>
</dbReference>
<keyword evidence="7" id="KW-0479">Metal-binding</keyword>
<dbReference type="GO" id="GO:0004177">
    <property type="term" value="F:aminopeptidase activity"/>
    <property type="evidence" value="ECO:0007669"/>
    <property type="project" value="UniProtKB-KW"/>
</dbReference>
<evidence type="ECO:0000313" key="11">
    <source>
        <dbReference type="Proteomes" id="UP000824200"/>
    </source>
</evidence>
<dbReference type="Gene3D" id="3.40.1830.10">
    <property type="entry name" value="Thermophilic metalloprotease (M29)"/>
    <property type="match status" value="1"/>
</dbReference>
<dbReference type="Pfam" id="PF02073">
    <property type="entry name" value="Peptidase_M29"/>
    <property type="match status" value="1"/>
</dbReference>
<keyword evidence="8" id="KW-0378">Hydrolase</keyword>